<gene>
    <name evidence="6" type="ORF">AAA083_02455</name>
</gene>
<dbReference type="PANTHER" id="PTHR30126">
    <property type="entry name" value="HTH-TYPE TRANSCRIPTIONAL REGULATOR"/>
    <property type="match status" value="1"/>
</dbReference>
<keyword evidence="7" id="KW-1185">Reference proteome</keyword>
<dbReference type="PANTHER" id="PTHR30126:SF40">
    <property type="entry name" value="HTH-TYPE TRANSCRIPTIONAL REGULATOR GLTR"/>
    <property type="match status" value="1"/>
</dbReference>
<dbReference type="RefSeq" id="WP_102375261.1">
    <property type="nucleotide sequence ID" value="NZ_JBBNOP010000001.1"/>
</dbReference>
<evidence type="ECO:0000256" key="1">
    <source>
        <dbReference type="ARBA" id="ARBA00009437"/>
    </source>
</evidence>
<dbReference type="Pfam" id="PF00126">
    <property type="entry name" value="HTH_1"/>
    <property type="match status" value="1"/>
</dbReference>
<keyword evidence="3" id="KW-0238">DNA-binding</keyword>
<evidence type="ECO:0000256" key="4">
    <source>
        <dbReference type="ARBA" id="ARBA00023163"/>
    </source>
</evidence>
<dbReference type="CDD" id="cd05466">
    <property type="entry name" value="PBP2_LTTR_substrate"/>
    <property type="match status" value="1"/>
</dbReference>
<dbReference type="PROSITE" id="PS50931">
    <property type="entry name" value="HTH_LYSR"/>
    <property type="match status" value="1"/>
</dbReference>
<evidence type="ECO:0000313" key="7">
    <source>
        <dbReference type="Proteomes" id="UP001487305"/>
    </source>
</evidence>
<evidence type="ECO:0000313" key="6">
    <source>
        <dbReference type="EMBL" id="MEQ3361833.1"/>
    </source>
</evidence>
<keyword evidence="2" id="KW-0805">Transcription regulation</keyword>
<comment type="caution">
    <text evidence="6">The sequence shown here is derived from an EMBL/GenBank/DDBJ whole genome shotgun (WGS) entry which is preliminary data.</text>
</comment>
<evidence type="ECO:0000259" key="5">
    <source>
        <dbReference type="PROSITE" id="PS50931"/>
    </source>
</evidence>
<dbReference type="Proteomes" id="UP001487305">
    <property type="component" value="Unassembled WGS sequence"/>
</dbReference>
<comment type="similarity">
    <text evidence="1">Belongs to the LysR transcriptional regulatory family.</text>
</comment>
<organism evidence="6 7">
    <name type="scientific">Raoultibacter massiliensis</name>
    <dbReference type="NCBI Taxonomy" id="1852371"/>
    <lineage>
        <taxon>Bacteria</taxon>
        <taxon>Bacillati</taxon>
        <taxon>Actinomycetota</taxon>
        <taxon>Coriobacteriia</taxon>
        <taxon>Eggerthellales</taxon>
        <taxon>Eggerthellaceae</taxon>
        <taxon>Raoultibacter</taxon>
    </lineage>
</organism>
<dbReference type="InterPro" id="IPR000847">
    <property type="entry name" value="LysR_HTH_N"/>
</dbReference>
<dbReference type="Gene3D" id="1.10.10.10">
    <property type="entry name" value="Winged helix-like DNA-binding domain superfamily/Winged helix DNA-binding domain"/>
    <property type="match status" value="1"/>
</dbReference>
<dbReference type="InterPro" id="IPR005119">
    <property type="entry name" value="LysR_subst-bd"/>
</dbReference>
<name>A0ABV1JAQ0_9ACTN</name>
<sequence>MDIEIYREFMVLAAHKSFVSAARDLNMSQPSLSRHMAALANDLGCELFYETRPLSLTAAGEVVLKYSGKIIGDQANMLAELHSLPTSRSRRILILDMLHTNALYIGINEVAASAKQNFAGLRVEFLNMDSSGLSAKQMVDMGKVDISFETVITEEGFSDPKLPSSVRSIWIPEFHGELVVGVAKDSPWASRTDLELRDLSQGRFILQANRHSERFREDFIRMCSEVGFYPNITLVPSDNPLEFYAADPGDGIHLLTKVNKKYKPLIADLLKQHVTVLPLRDKKRYVDAYVFMKKDLDRPELEFFADKLEEHAERIRPEIYPPKL</sequence>
<evidence type="ECO:0000256" key="3">
    <source>
        <dbReference type="ARBA" id="ARBA00023125"/>
    </source>
</evidence>
<dbReference type="EMBL" id="JBBNOP010000001">
    <property type="protein sequence ID" value="MEQ3361833.1"/>
    <property type="molecule type" value="Genomic_DNA"/>
</dbReference>
<protein>
    <submittedName>
        <fullName evidence="6">LysR family transcriptional regulator</fullName>
    </submittedName>
</protein>
<keyword evidence="4" id="KW-0804">Transcription</keyword>
<proteinExistence type="inferred from homology"/>
<dbReference type="SUPFAM" id="SSF53850">
    <property type="entry name" value="Periplasmic binding protein-like II"/>
    <property type="match status" value="1"/>
</dbReference>
<dbReference type="InterPro" id="IPR036390">
    <property type="entry name" value="WH_DNA-bd_sf"/>
</dbReference>
<evidence type="ECO:0000256" key="2">
    <source>
        <dbReference type="ARBA" id="ARBA00023015"/>
    </source>
</evidence>
<dbReference type="PRINTS" id="PR00039">
    <property type="entry name" value="HTHLYSR"/>
</dbReference>
<accession>A0ABV1JAQ0</accession>
<reference evidence="6 7" key="1">
    <citation type="submission" date="2024-04" db="EMBL/GenBank/DDBJ databases">
        <title>Human intestinal bacterial collection.</title>
        <authorList>
            <person name="Pauvert C."/>
            <person name="Hitch T.C.A."/>
            <person name="Clavel T."/>
        </authorList>
    </citation>
    <scope>NUCLEOTIDE SEQUENCE [LARGE SCALE GENOMIC DNA]</scope>
    <source>
        <strain evidence="6 7">CLA-KB-H42</strain>
    </source>
</reference>
<dbReference type="InterPro" id="IPR036388">
    <property type="entry name" value="WH-like_DNA-bd_sf"/>
</dbReference>
<feature type="domain" description="HTH lysR-type" evidence="5">
    <location>
        <begin position="1"/>
        <end position="57"/>
    </location>
</feature>
<dbReference type="Gene3D" id="3.40.190.290">
    <property type="match status" value="1"/>
</dbReference>
<dbReference type="Pfam" id="PF03466">
    <property type="entry name" value="LysR_substrate"/>
    <property type="match status" value="1"/>
</dbReference>
<dbReference type="SUPFAM" id="SSF46785">
    <property type="entry name" value="Winged helix' DNA-binding domain"/>
    <property type="match status" value="1"/>
</dbReference>